<name>A0ABP9CHZ0_9ACTN</name>
<evidence type="ECO:0000259" key="1">
    <source>
        <dbReference type="PROSITE" id="PS50943"/>
    </source>
</evidence>
<proteinExistence type="predicted"/>
<dbReference type="PROSITE" id="PS50943">
    <property type="entry name" value="HTH_CROC1"/>
    <property type="match status" value="1"/>
</dbReference>
<dbReference type="RefSeq" id="WP_200172455.1">
    <property type="nucleotide sequence ID" value="NZ_BAABKQ010000001.1"/>
</dbReference>
<dbReference type="SUPFAM" id="SSF47413">
    <property type="entry name" value="lambda repressor-like DNA-binding domains"/>
    <property type="match status" value="1"/>
</dbReference>
<reference evidence="3" key="1">
    <citation type="journal article" date="2019" name="Int. J. Syst. Evol. Microbiol.">
        <title>The Global Catalogue of Microorganisms (GCM) 10K type strain sequencing project: providing services to taxonomists for standard genome sequencing and annotation.</title>
        <authorList>
            <consortium name="The Broad Institute Genomics Platform"/>
            <consortium name="The Broad Institute Genome Sequencing Center for Infectious Disease"/>
            <person name="Wu L."/>
            <person name="Ma J."/>
        </authorList>
    </citation>
    <scope>NUCLEOTIDE SEQUENCE [LARGE SCALE GENOMIC DNA]</scope>
    <source>
        <strain evidence="3">JCM 18542</strain>
    </source>
</reference>
<feature type="domain" description="HTH cro/C1-type" evidence="1">
    <location>
        <begin position="21"/>
        <end position="81"/>
    </location>
</feature>
<dbReference type="Proteomes" id="UP001500839">
    <property type="component" value="Unassembled WGS sequence"/>
</dbReference>
<dbReference type="EMBL" id="BAABKQ010000001">
    <property type="protein sequence ID" value="GAA4811588.1"/>
    <property type="molecule type" value="Genomic_DNA"/>
</dbReference>
<organism evidence="2 3">
    <name type="scientific">Tomitella cavernea</name>
    <dbReference type="NCBI Taxonomy" id="1387982"/>
    <lineage>
        <taxon>Bacteria</taxon>
        <taxon>Bacillati</taxon>
        <taxon>Actinomycetota</taxon>
        <taxon>Actinomycetes</taxon>
        <taxon>Mycobacteriales</taxon>
        <taxon>Tomitella</taxon>
    </lineage>
</organism>
<evidence type="ECO:0000313" key="2">
    <source>
        <dbReference type="EMBL" id="GAA4811588.1"/>
    </source>
</evidence>
<gene>
    <name evidence="2" type="ORF">GCM10023353_15210</name>
</gene>
<protein>
    <recommendedName>
        <fullName evidence="1">HTH cro/C1-type domain-containing protein</fullName>
    </recommendedName>
</protein>
<dbReference type="SMART" id="SM00530">
    <property type="entry name" value="HTH_XRE"/>
    <property type="match status" value="1"/>
</dbReference>
<dbReference type="CDD" id="cd00093">
    <property type="entry name" value="HTH_XRE"/>
    <property type="match status" value="1"/>
</dbReference>
<dbReference type="InterPro" id="IPR001387">
    <property type="entry name" value="Cro/C1-type_HTH"/>
</dbReference>
<dbReference type="Gene3D" id="1.10.260.40">
    <property type="entry name" value="lambda repressor-like DNA-binding domains"/>
    <property type="match status" value="1"/>
</dbReference>
<dbReference type="InterPro" id="IPR010982">
    <property type="entry name" value="Lambda_DNA-bd_dom_sf"/>
</dbReference>
<accession>A0ABP9CHZ0</accession>
<dbReference type="Pfam" id="PF01381">
    <property type="entry name" value="HTH_3"/>
    <property type="match status" value="1"/>
</dbReference>
<sequence>MARTDDELEWPSYGFSFSRRLRYIRRHRNLTQEQLAHLSGMHRNQVSNLERNTSRDGGSADPHLSTVYSLARVLRVPPEMLMPDAATAVTLRSRETADDTAWGAVEVQLSRQLMTELPREEASPRSLRALRRD</sequence>
<keyword evidence="3" id="KW-1185">Reference proteome</keyword>
<comment type="caution">
    <text evidence="2">The sequence shown here is derived from an EMBL/GenBank/DDBJ whole genome shotgun (WGS) entry which is preliminary data.</text>
</comment>
<evidence type="ECO:0000313" key="3">
    <source>
        <dbReference type="Proteomes" id="UP001500839"/>
    </source>
</evidence>